<feature type="non-terminal residue" evidence="2">
    <location>
        <position position="1"/>
    </location>
</feature>
<dbReference type="Proteomes" id="UP000023152">
    <property type="component" value="Unassembled WGS sequence"/>
</dbReference>
<evidence type="ECO:0000256" key="1">
    <source>
        <dbReference type="SAM" id="Phobius"/>
    </source>
</evidence>
<keyword evidence="1" id="KW-0472">Membrane</keyword>
<protein>
    <submittedName>
        <fullName evidence="2">Uncharacterized protein</fullName>
    </submittedName>
</protein>
<keyword evidence="1" id="KW-1133">Transmembrane helix</keyword>
<keyword evidence="1" id="KW-0812">Transmembrane</keyword>
<keyword evidence="3" id="KW-1185">Reference proteome</keyword>
<feature type="transmembrane region" description="Helical" evidence="1">
    <location>
        <begin position="108"/>
        <end position="134"/>
    </location>
</feature>
<organism evidence="2 3">
    <name type="scientific">Reticulomyxa filosa</name>
    <dbReference type="NCBI Taxonomy" id="46433"/>
    <lineage>
        <taxon>Eukaryota</taxon>
        <taxon>Sar</taxon>
        <taxon>Rhizaria</taxon>
        <taxon>Retaria</taxon>
        <taxon>Foraminifera</taxon>
        <taxon>Monothalamids</taxon>
        <taxon>Reticulomyxidae</taxon>
        <taxon>Reticulomyxa</taxon>
    </lineage>
</organism>
<reference evidence="2 3" key="1">
    <citation type="journal article" date="2013" name="Curr. Biol.">
        <title>The Genome of the Foraminiferan Reticulomyxa filosa.</title>
        <authorList>
            <person name="Glockner G."/>
            <person name="Hulsmann N."/>
            <person name="Schleicher M."/>
            <person name="Noegel A.A."/>
            <person name="Eichinger L."/>
            <person name="Gallinger C."/>
            <person name="Pawlowski J."/>
            <person name="Sierra R."/>
            <person name="Euteneuer U."/>
            <person name="Pillet L."/>
            <person name="Moustafa A."/>
            <person name="Platzer M."/>
            <person name="Groth M."/>
            <person name="Szafranski K."/>
            <person name="Schliwa M."/>
        </authorList>
    </citation>
    <scope>NUCLEOTIDE SEQUENCE [LARGE SCALE GENOMIC DNA]</scope>
</reference>
<proteinExistence type="predicted"/>
<accession>X6M5N8</accession>
<name>X6M5N8_RETFI</name>
<feature type="transmembrane region" description="Helical" evidence="1">
    <location>
        <begin position="76"/>
        <end position="96"/>
    </location>
</feature>
<feature type="transmembrane region" description="Helical" evidence="1">
    <location>
        <begin position="12"/>
        <end position="37"/>
    </location>
</feature>
<dbReference type="EMBL" id="ASPP01025133">
    <property type="protein sequence ID" value="ETO08340.1"/>
    <property type="molecule type" value="Genomic_DNA"/>
</dbReference>
<dbReference type="AlphaFoldDB" id="X6M5N8"/>
<gene>
    <name evidence="2" type="ORF">RFI_29049</name>
</gene>
<sequence length="159" mass="17809">LAIDDRVASNQIIGGSIGIGLGSVLSTLTISLLLFDMSWLSRVELWCLTVCWQVPLTICTSYIVGAGVADRELLQIDTSIFAVLCMPVFYTTLAYFQDYLVIALHPSIFIRFLAMLAAMVMNLIVVSAAGLDVWQRSSMLKRKQRLRARQVTMDFTNYY</sequence>
<comment type="caution">
    <text evidence="2">The sequence shown here is derived from an EMBL/GenBank/DDBJ whole genome shotgun (WGS) entry which is preliminary data.</text>
</comment>
<feature type="transmembrane region" description="Helical" evidence="1">
    <location>
        <begin position="43"/>
        <end position="64"/>
    </location>
</feature>
<evidence type="ECO:0000313" key="3">
    <source>
        <dbReference type="Proteomes" id="UP000023152"/>
    </source>
</evidence>
<evidence type="ECO:0000313" key="2">
    <source>
        <dbReference type="EMBL" id="ETO08340.1"/>
    </source>
</evidence>